<dbReference type="AlphaFoldDB" id="W4FIU6"/>
<dbReference type="OrthoDB" id="78568at2759"/>
<dbReference type="EMBL" id="KI913206">
    <property type="protein sequence ID" value="ETV66756.1"/>
    <property type="molecule type" value="Genomic_DNA"/>
</dbReference>
<protein>
    <submittedName>
        <fullName evidence="1">Uncharacterized protein</fullName>
    </submittedName>
</protein>
<sequence>MVRWLHVEHPQYVTTQGVVVPVTPALCKLMFSYASVKRSLNGMELVPRKYNSVSTINRVKSAVVFLHREAKVAVSTELNAMMKEYVSDYRRKFAQLKESGEAPITEEKSPLPFGGYSYLASVAVATEYDYSWYVTAHSFLLLYWNLMARVVSTSSIRYEQITWKSCTIPFNILFIWLLHDALRISFGLMKNDQEGRMSYPRHVYTYPSHPAICPNLSLGVLLLTRGAQVPESPTLLFGYNAKERFSAWLAKTCAANADDIAGLGLSISDIVMVWLRACWSLGGVQGRYIFEGSGGDQFEGRAATGLNVNDVEFGALPPHFGQSVSLSPAQKELILPVYSSFYPATFRSTVPYLLASLVHHHAWLKSTLHHSHPLFLYHVWLSGSLPALLAGLHGGTLYNPIANMMATEMSYHTVYDTISNQ</sequence>
<proteinExistence type="predicted"/>
<reference evidence="1" key="1">
    <citation type="submission" date="2013-12" db="EMBL/GenBank/DDBJ databases">
        <title>The Genome Sequence of Aphanomyces astaci APO3.</title>
        <authorList>
            <consortium name="The Broad Institute Genomics Platform"/>
            <person name="Russ C."/>
            <person name="Tyler B."/>
            <person name="van West P."/>
            <person name="Dieguez-Uribeondo J."/>
            <person name="Young S.K."/>
            <person name="Zeng Q."/>
            <person name="Gargeya S."/>
            <person name="Fitzgerald M."/>
            <person name="Abouelleil A."/>
            <person name="Alvarado L."/>
            <person name="Chapman S.B."/>
            <person name="Gainer-Dewar J."/>
            <person name="Goldberg J."/>
            <person name="Griggs A."/>
            <person name="Gujja S."/>
            <person name="Hansen M."/>
            <person name="Howarth C."/>
            <person name="Imamovic A."/>
            <person name="Ireland A."/>
            <person name="Larimer J."/>
            <person name="McCowan C."/>
            <person name="Murphy C."/>
            <person name="Pearson M."/>
            <person name="Poon T.W."/>
            <person name="Priest M."/>
            <person name="Roberts A."/>
            <person name="Saif S."/>
            <person name="Shea T."/>
            <person name="Sykes S."/>
            <person name="Wortman J."/>
            <person name="Nusbaum C."/>
            <person name="Birren B."/>
        </authorList>
    </citation>
    <scope>NUCLEOTIDE SEQUENCE [LARGE SCALE GENOMIC DNA]</scope>
    <source>
        <strain evidence="1">APO3</strain>
    </source>
</reference>
<accession>W4FIU6</accession>
<gene>
    <name evidence="1" type="ORF">H257_16849</name>
</gene>
<dbReference type="RefSeq" id="XP_009843732.1">
    <property type="nucleotide sequence ID" value="XM_009845430.1"/>
</dbReference>
<evidence type="ECO:0000313" key="1">
    <source>
        <dbReference type="EMBL" id="ETV66756.1"/>
    </source>
</evidence>
<dbReference type="GeneID" id="20818845"/>
<organism evidence="1">
    <name type="scientific">Aphanomyces astaci</name>
    <name type="common">Crayfish plague agent</name>
    <dbReference type="NCBI Taxonomy" id="112090"/>
    <lineage>
        <taxon>Eukaryota</taxon>
        <taxon>Sar</taxon>
        <taxon>Stramenopiles</taxon>
        <taxon>Oomycota</taxon>
        <taxon>Saprolegniomycetes</taxon>
        <taxon>Saprolegniales</taxon>
        <taxon>Verrucalvaceae</taxon>
        <taxon>Aphanomyces</taxon>
    </lineage>
</organism>
<name>W4FIU6_APHAT</name>
<dbReference type="VEuPathDB" id="FungiDB:H257_16849"/>